<comment type="caution">
    <text evidence="2">The sequence shown here is derived from an EMBL/GenBank/DDBJ whole genome shotgun (WGS) entry which is preliminary data.</text>
</comment>
<name>A0AAU9PNG6_9ASTR</name>
<feature type="compositionally biased region" description="Gly residues" evidence="1">
    <location>
        <begin position="50"/>
        <end position="60"/>
    </location>
</feature>
<feature type="compositionally biased region" description="Basic and acidic residues" evidence="1">
    <location>
        <begin position="1"/>
        <end position="11"/>
    </location>
</feature>
<keyword evidence="3" id="KW-1185">Reference proteome</keyword>
<proteinExistence type="predicted"/>
<feature type="region of interest" description="Disordered" evidence="1">
    <location>
        <begin position="1"/>
        <end position="66"/>
    </location>
</feature>
<protein>
    <submittedName>
        <fullName evidence="2">Uncharacterized protein</fullName>
    </submittedName>
</protein>
<sequence length="150" mass="16309">MIRRSIREERSSPGFDEAEGEEGRSSEVRRKGVEMGPKKRCKQQRPSRRGVGGRWSMGGKGEARGVRPEEGFVGLGGCSDGVRCEASCSNGAIKRRIASPVRHPTTVQAKKGGAMGLFAIGGDRVKGFFVWCLTSKEEGISGFLWLLHLT</sequence>
<evidence type="ECO:0000256" key="1">
    <source>
        <dbReference type="SAM" id="MobiDB-lite"/>
    </source>
</evidence>
<dbReference type="AlphaFoldDB" id="A0AAU9PNG6"/>
<dbReference type="Proteomes" id="UP001157418">
    <property type="component" value="Unassembled WGS sequence"/>
</dbReference>
<accession>A0AAU9PNG6</accession>
<reference evidence="2 3" key="1">
    <citation type="submission" date="2022-01" db="EMBL/GenBank/DDBJ databases">
        <authorList>
            <person name="Xiong W."/>
            <person name="Schranz E."/>
        </authorList>
    </citation>
    <scope>NUCLEOTIDE SEQUENCE [LARGE SCALE GENOMIC DNA]</scope>
</reference>
<evidence type="ECO:0000313" key="2">
    <source>
        <dbReference type="EMBL" id="CAH1451957.1"/>
    </source>
</evidence>
<evidence type="ECO:0000313" key="3">
    <source>
        <dbReference type="Proteomes" id="UP001157418"/>
    </source>
</evidence>
<dbReference type="EMBL" id="CAKMRJ010005745">
    <property type="protein sequence ID" value="CAH1451957.1"/>
    <property type="molecule type" value="Genomic_DNA"/>
</dbReference>
<feature type="compositionally biased region" description="Basic and acidic residues" evidence="1">
    <location>
        <begin position="21"/>
        <end position="37"/>
    </location>
</feature>
<organism evidence="2 3">
    <name type="scientific">Lactuca virosa</name>
    <dbReference type="NCBI Taxonomy" id="75947"/>
    <lineage>
        <taxon>Eukaryota</taxon>
        <taxon>Viridiplantae</taxon>
        <taxon>Streptophyta</taxon>
        <taxon>Embryophyta</taxon>
        <taxon>Tracheophyta</taxon>
        <taxon>Spermatophyta</taxon>
        <taxon>Magnoliopsida</taxon>
        <taxon>eudicotyledons</taxon>
        <taxon>Gunneridae</taxon>
        <taxon>Pentapetalae</taxon>
        <taxon>asterids</taxon>
        <taxon>campanulids</taxon>
        <taxon>Asterales</taxon>
        <taxon>Asteraceae</taxon>
        <taxon>Cichorioideae</taxon>
        <taxon>Cichorieae</taxon>
        <taxon>Lactucinae</taxon>
        <taxon>Lactuca</taxon>
    </lineage>
</organism>
<feature type="compositionally biased region" description="Basic residues" evidence="1">
    <location>
        <begin position="38"/>
        <end position="48"/>
    </location>
</feature>
<gene>
    <name evidence="2" type="ORF">LVIROSA_LOCUS37285</name>
</gene>